<dbReference type="InterPro" id="IPR025441">
    <property type="entry name" value="DUF4181"/>
</dbReference>
<feature type="transmembrane region" description="Helical" evidence="1">
    <location>
        <begin position="101"/>
        <end position="121"/>
    </location>
</feature>
<dbReference type="Proteomes" id="UP001236723">
    <property type="component" value="Unassembled WGS sequence"/>
</dbReference>
<evidence type="ECO:0000313" key="3">
    <source>
        <dbReference type="Proteomes" id="UP001236723"/>
    </source>
</evidence>
<dbReference type="EMBL" id="JAUSUP010000006">
    <property type="protein sequence ID" value="MDQ0352206.1"/>
    <property type="molecule type" value="Genomic_DNA"/>
</dbReference>
<comment type="caution">
    <text evidence="2">The sequence shown here is derived from an EMBL/GenBank/DDBJ whole genome shotgun (WGS) entry which is preliminary data.</text>
</comment>
<feature type="transmembrane region" description="Helical" evidence="1">
    <location>
        <begin position="6"/>
        <end position="21"/>
    </location>
</feature>
<keyword evidence="1" id="KW-0812">Transmembrane</keyword>
<evidence type="ECO:0000313" key="2">
    <source>
        <dbReference type="EMBL" id="MDQ0352206.1"/>
    </source>
</evidence>
<keyword evidence="3" id="KW-1185">Reference proteome</keyword>
<dbReference type="Pfam" id="PF13789">
    <property type="entry name" value="DUF4181"/>
    <property type="match status" value="1"/>
</dbReference>
<accession>A0ABU0DUS0</accession>
<gene>
    <name evidence="2" type="ORF">J2R98_002040</name>
</gene>
<keyword evidence="1" id="KW-1133">Transmembrane helix</keyword>
<name>A0ABU0DUS0_9BACI</name>
<feature type="transmembrane region" description="Helical" evidence="1">
    <location>
        <begin position="42"/>
        <end position="63"/>
    </location>
</feature>
<sequence>MMELVPLFLILLNLLAVAYIVERVVRYNLHIPKEKKSFYERFFSFTHGCLTFSVSVIGAVIIAVLTEGLIVFMLLSILLYMWVYSFEGLMEWIHAREKREYIVIWSVSATMFVLVIVIYFMDLYGVIPDFV</sequence>
<dbReference type="RefSeq" id="WP_307068577.1">
    <property type="nucleotide sequence ID" value="NZ_JAUSUP010000006.1"/>
</dbReference>
<protein>
    <submittedName>
        <fullName evidence="2">Uncharacterized membrane protein YidH (DUF202 family)</fullName>
    </submittedName>
</protein>
<evidence type="ECO:0000256" key="1">
    <source>
        <dbReference type="SAM" id="Phobius"/>
    </source>
</evidence>
<feature type="transmembrane region" description="Helical" evidence="1">
    <location>
        <begin position="69"/>
        <end position="89"/>
    </location>
</feature>
<reference evidence="2 3" key="1">
    <citation type="submission" date="2023-07" db="EMBL/GenBank/DDBJ databases">
        <title>Genomic Encyclopedia of Type Strains, Phase IV (KMG-IV): sequencing the most valuable type-strain genomes for metagenomic binning, comparative biology and taxonomic classification.</title>
        <authorList>
            <person name="Goeker M."/>
        </authorList>
    </citation>
    <scope>NUCLEOTIDE SEQUENCE [LARGE SCALE GENOMIC DNA]</scope>
    <source>
        <strain evidence="2 3">DSM 15448</strain>
    </source>
</reference>
<organism evidence="2 3">
    <name type="scientific">Alkalibacillus filiformis</name>
    <dbReference type="NCBI Taxonomy" id="200990"/>
    <lineage>
        <taxon>Bacteria</taxon>
        <taxon>Bacillati</taxon>
        <taxon>Bacillota</taxon>
        <taxon>Bacilli</taxon>
        <taxon>Bacillales</taxon>
        <taxon>Bacillaceae</taxon>
        <taxon>Alkalibacillus</taxon>
    </lineage>
</organism>
<proteinExistence type="predicted"/>
<keyword evidence="1" id="KW-0472">Membrane</keyword>